<dbReference type="Proteomes" id="UP000193642">
    <property type="component" value="Unassembled WGS sequence"/>
</dbReference>
<feature type="domain" description="ABC transporter" evidence="9">
    <location>
        <begin position="236"/>
        <end position="476"/>
    </location>
</feature>
<dbReference type="PROSITE" id="PS50893">
    <property type="entry name" value="ABC_TRANSPORTER_2"/>
    <property type="match status" value="1"/>
</dbReference>
<feature type="transmembrane region" description="Helical" evidence="8">
    <location>
        <begin position="639"/>
        <end position="664"/>
    </location>
</feature>
<keyword evidence="2" id="KW-0813">Transport</keyword>
<keyword evidence="4" id="KW-0547">Nucleotide-binding</keyword>
<dbReference type="PANTHER" id="PTHR48041">
    <property type="entry name" value="ABC TRANSPORTER G FAMILY MEMBER 28"/>
    <property type="match status" value="1"/>
</dbReference>
<keyword evidence="6 8" id="KW-1133">Transmembrane helix</keyword>
<keyword evidence="3 8" id="KW-0812">Transmembrane</keyword>
<evidence type="ECO:0000313" key="11">
    <source>
        <dbReference type="Proteomes" id="UP000193642"/>
    </source>
</evidence>
<dbReference type="PROSITE" id="PS00211">
    <property type="entry name" value="ABC_TRANSPORTER_1"/>
    <property type="match status" value="1"/>
</dbReference>
<name>A0A1Y2C177_9FUNG</name>
<dbReference type="InterPro" id="IPR050352">
    <property type="entry name" value="ABCG_transporters"/>
</dbReference>
<dbReference type="GO" id="GO:0005524">
    <property type="term" value="F:ATP binding"/>
    <property type="evidence" value="ECO:0007669"/>
    <property type="project" value="UniProtKB-KW"/>
</dbReference>
<feature type="transmembrane region" description="Helical" evidence="8">
    <location>
        <begin position="166"/>
        <end position="185"/>
    </location>
</feature>
<protein>
    <recommendedName>
        <fullName evidence="9">ABC transporter domain-containing protein</fullName>
    </recommendedName>
</protein>
<dbReference type="GO" id="GO:0140359">
    <property type="term" value="F:ABC-type transporter activity"/>
    <property type="evidence" value="ECO:0007669"/>
    <property type="project" value="InterPro"/>
</dbReference>
<evidence type="ECO:0000256" key="7">
    <source>
        <dbReference type="ARBA" id="ARBA00023136"/>
    </source>
</evidence>
<dbReference type="InterPro" id="IPR017871">
    <property type="entry name" value="ABC_transporter-like_CS"/>
</dbReference>
<dbReference type="OrthoDB" id="66620at2759"/>
<dbReference type="InterPro" id="IPR003593">
    <property type="entry name" value="AAA+_ATPase"/>
</dbReference>
<evidence type="ECO:0000259" key="9">
    <source>
        <dbReference type="PROSITE" id="PS50893"/>
    </source>
</evidence>
<gene>
    <name evidence="10" type="ORF">BCR33DRAFT_719203</name>
</gene>
<keyword evidence="7 8" id="KW-0472">Membrane</keyword>
<comment type="caution">
    <text evidence="10">The sequence shown here is derived from an EMBL/GenBank/DDBJ whole genome shotgun (WGS) entry which is preliminary data.</text>
</comment>
<comment type="subcellular location">
    <subcellularLocation>
        <location evidence="1">Membrane</location>
        <topology evidence="1">Multi-pass membrane protein</topology>
    </subcellularLocation>
</comment>
<dbReference type="InterPro" id="IPR003439">
    <property type="entry name" value="ABC_transporter-like_ATP-bd"/>
</dbReference>
<accession>A0A1Y2C177</accession>
<dbReference type="GO" id="GO:0016020">
    <property type="term" value="C:membrane"/>
    <property type="evidence" value="ECO:0007669"/>
    <property type="project" value="UniProtKB-SubCell"/>
</dbReference>
<evidence type="ECO:0000313" key="10">
    <source>
        <dbReference type="EMBL" id="ORY40654.1"/>
    </source>
</evidence>
<evidence type="ECO:0000256" key="4">
    <source>
        <dbReference type="ARBA" id="ARBA00022741"/>
    </source>
</evidence>
<dbReference type="GO" id="GO:0016887">
    <property type="term" value="F:ATP hydrolysis activity"/>
    <property type="evidence" value="ECO:0007669"/>
    <property type="project" value="InterPro"/>
</dbReference>
<feature type="transmembrane region" description="Helical" evidence="8">
    <location>
        <begin position="593"/>
        <end position="615"/>
    </location>
</feature>
<keyword evidence="11" id="KW-1185">Reference proteome</keyword>
<evidence type="ECO:0000256" key="8">
    <source>
        <dbReference type="SAM" id="Phobius"/>
    </source>
</evidence>
<feature type="transmembrane region" description="Helical" evidence="8">
    <location>
        <begin position="722"/>
        <end position="742"/>
    </location>
</feature>
<evidence type="ECO:0000256" key="1">
    <source>
        <dbReference type="ARBA" id="ARBA00004141"/>
    </source>
</evidence>
<evidence type="ECO:0000256" key="3">
    <source>
        <dbReference type="ARBA" id="ARBA00022692"/>
    </source>
</evidence>
<dbReference type="FunFam" id="3.40.50.300:FF:000367">
    <property type="entry name" value="ABC transporter G family member 24"/>
    <property type="match status" value="1"/>
</dbReference>
<dbReference type="InterPro" id="IPR027417">
    <property type="entry name" value="P-loop_NTPase"/>
</dbReference>
<feature type="transmembrane region" description="Helical" evidence="8">
    <location>
        <begin position="749"/>
        <end position="769"/>
    </location>
</feature>
<keyword evidence="5" id="KW-0067">ATP-binding</keyword>
<dbReference type="SMART" id="SM00382">
    <property type="entry name" value="AAA"/>
    <property type="match status" value="1"/>
</dbReference>
<sequence>MDISTTGFDPFTESGLYPTPGAPFNLAPATDPRLAGIPTKAGSGYGCFAAPSLPVGVSFGFSKESNLTSMCPRGFFCPYVRENTTNTLPVLCPPTSQCAVDRLFGVRCLPQGLYEPMLCWNGFYCPDPHTMIPCPEGSFCVSGTTTPSKCRIFGSCPTGSTSEVNASLVLLVALIDTLLLVLLAARYAGFSFPSIAFLKRISPSPSSTSFASSPTSSSVVLVDAFKESNKGNRIHLEFDNLQFKLKEKELVKGVSGMLKPGRMVAVIGPSGAGKTTFLNVLMGKLQKSDGSIHLNGSTDVTLSKLKTLVGYVPQEDILVPEQTVREAVLYSARMRLGRGFDARKLEVFVDAVLDVLQLQDCANTLIGDTHTRGISGGQRKRVNIATELVATPLALFLDEPTSGIDSTTALSMTTTLHTVTRECGVTVLAVLHQPGVALFNTFDDVIMLAPGGRVVYFGEVKGAKRYFEGIGFVVDGEDRGKGKEGEGFLMDVLSGNGRIRDSAPSVTVDELVEMWARRERHREEVDGVKEFEDRERQDTAGSSDTIVNVALTEGESTSSVDELLRLTKRRGAGFLHQVWYSHNRSLLQQSRQLSALLTELGVAMGAGLVIGVASAQTPETFHGILISPFRGLSVPPNDYLVSLYGTLVGISVAVAAGPAGVRLFSEEKLVYWRESAAGYDKLAYYLGKNLSVLARIALTALHFSALYVYFMKPTFSITTQYLLIFMNFFCIYGVSILVSMFARRDIAPLTATLVGLVLALMNGSSPRLIDAQRINAGFLFALSPNRWMTEAQYGLTIEIYEGKYDLPLSVDLFGYELGRTERNLWYILTLGIAYRIIGFGLMVFVNRNRQR</sequence>
<evidence type="ECO:0000256" key="2">
    <source>
        <dbReference type="ARBA" id="ARBA00022448"/>
    </source>
</evidence>
<dbReference type="Gene3D" id="3.40.50.300">
    <property type="entry name" value="P-loop containing nucleotide triphosphate hydrolases"/>
    <property type="match status" value="1"/>
</dbReference>
<dbReference type="Pfam" id="PF00005">
    <property type="entry name" value="ABC_tran"/>
    <property type="match status" value="1"/>
</dbReference>
<dbReference type="AlphaFoldDB" id="A0A1Y2C177"/>
<proteinExistence type="predicted"/>
<feature type="transmembrane region" description="Helical" evidence="8">
    <location>
        <begin position="824"/>
        <end position="845"/>
    </location>
</feature>
<dbReference type="STRING" id="329046.A0A1Y2C177"/>
<reference evidence="10 11" key="1">
    <citation type="submission" date="2016-07" db="EMBL/GenBank/DDBJ databases">
        <title>Pervasive Adenine N6-methylation of Active Genes in Fungi.</title>
        <authorList>
            <consortium name="DOE Joint Genome Institute"/>
            <person name="Mondo S.J."/>
            <person name="Dannebaum R.O."/>
            <person name="Kuo R.C."/>
            <person name="Labutti K."/>
            <person name="Haridas S."/>
            <person name="Kuo A."/>
            <person name="Salamov A."/>
            <person name="Ahrendt S.R."/>
            <person name="Lipzen A."/>
            <person name="Sullivan W."/>
            <person name="Andreopoulos W.B."/>
            <person name="Clum A."/>
            <person name="Lindquist E."/>
            <person name="Daum C."/>
            <person name="Ramamoorthy G.K."/>
            <person name="Gryganskyi A."/>
            <person name="Culley D."/>
            <person name="Magnuson J.K."/>
            <person name="James T.Y."/>
            <person name="O'Malley M.A."/>
            <person name="Stajich J.E."/>
            <person name="Spatafora J.W."/>
            <person name="Visel A."/>
            <person name="Grigoriev I.V."/>
        </authorList>
    </citation>
    <scope>NUCLEOTIDE SEQUENCE [LARGE SCALE GENOMIC DNA]</scope>
    <source>
        <strain evidence="10 11">JEL800</strain>
    </source>
</reference>
<dbReference type="EMBL" id="MCGO01000034">
    <property type="protein sequence ID" value="ORY40654.1"/>
    <property type="molecule type" value="Genomic_DNA"/>
</dbReference>
<evidence type="ECO:0000256" key="6">
    <source>
        <dbReference type="ARBA" id="ARBA00022989"/>
    </source>
</evidence>
<dbReference type="SUPFAM" id="SSF52540">
    <property type="entry name" value="P-loop containing nucleoside triphosphate hydrolases"/>
    <property type="match status" value="1"/>
</dbReference>
<organism evidence="10 11">
    <name type="scientific">Rhizoclosmatium globosum</name>
    <dbReference type="NCBI Taxonomy" id="329046"/>
    <lineage>
        <taxon>Eukaryota</taxon>
        <taxon>Fungi</taxon>
        <taxon>Fungi incertae sedis</taxon>
        <taxon>Chytridiomycota</taxon>
        <taxon>Chytridiomycota incertae sedis</taxon>
        <taxon>Chytridiomycetes</taxon>
        <taxon>Chytridiales</taxon>
        <taxon>Chytriomycetaceae</taxon>
        <taxon>Rhizoclosmatium</taxon>
    </lineage>
</organism>
<evidence type="ECO:0000256" key="5">
    <source>
        <dbReference type="ARBA" id="ARBA00022840"/>
    </source>
</evidence>
<dbReference type="Pfam" id="PF19055">
    <property type="entry name" value="ABC2_membrane_7"/>
    <property type="match status" value="1"/>
</dbReference>
<feature type="transmembrane region" description="Helical" evidence="8">
    <location>
        <begin position="692"/>
        <end position="710"/>
    </location>
</feature>
<dbReference type="PANTHER" id="PTHR48041:SF91">
    <property type="entry name" value="ABC TRANSPORTER G FAMILY MEMBER 28"/>
    <property type="match status" value="1"/>
</dbReference>
<dbReference type="InterPro" id="IPR043926">
    <property type="entry name" value="ABCG_dom"/>
</dbReference>